<evidence type="ECO:0000256" key="1">
    <source>
        <dbReference type="SAM" id="SignalP"/>
    </source>
</evidence>
<feature type="signal peptide" evidence="1">
    <location>
        <begin position="1"/>
        <end position="40"/>
    </location>
</feature>
<dbReference type="PROSITE" id="PS51318">
    <property type="entry name" value="TAT"/>
    <property type="match status" value="1"/>
</dbReference>
<protein>
    <recommendedName>
        <fullName evidence="4">Peptidase M15B domain-containing protein</fullName>
    </recommendedName>
</protein>
<organism evidence="2 3">
    <name type="scientific">Cryobacterium breve</name>
    <dbReference type="NCBI Taxonomy" id="1259258"/>
    <lineage>
        <taxon>Bacteria</taxon>
        <taxon>Bacillati</taxon>
        <taxon>Actinomycetota</taxon>
        <taxon>Actinomycetes</taxon>
        <taxon>Micrococcales</taxon>
        <taxon>Microbacteriaceae</taxon>
        <taxon>Cryobacterium</taxon>
    </lineage>
</organism>
<dbReference type="InterPro" id="IPR006311">
    <property type="entry name" value="TAT_signal"/>
</dbReference>
<name>A0ABY2IVM9_9MICO</name>
<dbReference type="EMBL" id="SOGJ01000032">
    <property type="protein sequence ID" value="TFC95674.1"/>
    <property type="molecule type" value="Genomic_DNA"/>
</dbReference>
<dbReference type="SUPFAM" id="SSF55166">
    <property type="entry name" value="Hedgehog/DD-peptidase"/>
    <property type="match status" value="1"/>
</dbReference>
<keyword evidence="1" id="KW-0732">Signal</keyword>
<evidence type="ECO:0008006" key="4">
    <source>
        <dbReference type="Google" id="ProtNLM"/>
    </source>
</evidence>
<keyword evidence="3" id="KW-1185">Reference proteome</keyword>
<sequence>MSQHIKPSPVVSRRTAIAGTIAAIAAFAFVDQLTSSPALASDWVNGQMPASALTTVPGSSGTQRLERSTAAAWLAMVEACRQATGTTMVVTSPDGGYRDLAMQQNLIDNPEGDVDIAGIGRSSHGFGTAVDIWNRQYGWLTTNAVNYGFTQSWDSEPWHWQFNGAAGNEASAKKEEEIMEVVFAAPNGSVIHMAPGVRSTFSSQGEYETFRGEINFLRERGGTNMMQLPAIGTVVGVSWDTYKRLCRYFGVAE</sequence>
<gene>
    <name evidence="2" type="ORF">E3O65_14355</name>
</gene>
<dbReference type="InterPro" id="IPR009045">
    <property type="entry name" value="Zn_M74/Hedgehog-like"/>
</dbReference>
<dbReference type="RefSeq" id="WP_134364415.1">
    <property type="nucleotide sequence ID" value="NZ_SOGJ01000032.1"/>
</dbReference>
<dbReference type="Gene3D" id="3.30.1380.10">
    <property type="match status" value="1"/>
</dbReference>
<dbReference type="Proteomes" id="UP000298355">
    <property type="component" value="Unassembled WGS sequence"/>
</dbReference>
<evidence type="ECO:0000313" key="2">
    <source>
        <dbReference type="EMBL" id="TFC95674.1"/>
    </source>
</evidence>
<reference evidence="2 3" key="1">
    <citation type="submission" date="2019-03" db="EMBL/GenBank/DDBJ databases">
        <title>Genomics of glacier-inhabiting Cryobacterium strains.</title>
        <authorList>
            <person name="Liu Q."/>
            <person name="Xin Y.-H."/>
        </authorList>
    </citation>
    <scope>NUCLEOTIDE SEQUENCE [LARGE SCALE GENOMIC DNA]</scope>
    <source>
        <strain evidence="2 3">TMT4-23</strain>
    </source>
</reference>
<accession>A0ABY2IVM9</accession>
<proteinExistence type="predicted"/>
<comment type="caution">
    <text evidence="2">The sequence shown here is derived from an EMBL/GenBank/DDBJ whole genome shotgun (WGS) entry which is preliminary data.</text>
</comment>
<feature type="chain" id="PRO_5046210095" description="Peptidase M15B domain-containing protein" evidence="1">
    <location>
        <begin position="41"/>
        <end position="253"/>
    </location>
</feature>
<dbReference type="CDD" id="cd14814">
    <property type="entry name" value="Peptidase_M15"/>
    <property type="match status" value="1"/>
</dbReference>
<evidence type="ECO:0000313" key="3">
    <source>
        <dbReference type="Proteomes" id="UP000298355"/>
    </source>
</evidence>